<evidence type="ECO:0000313" key="1">
    <source>
        <dbReference type="EMBL" id="MBC3951066.1"/>
    </source>
</evidence>
<proteinExistence type="predicted"/>
<comment type="caution">
    <text evidence="1">The sequence shown here is derived from an EMBL/GenBank/DDBJ whole genome shotgun (WGS) entry which is preliminary data.</text>
</comment>
<evidence type="ECO:0008006" key="3">
    <source>
        <dbReference type="Google" id="ProtNLM"/>
    </source>
</evidence>
<reference evidence="1 2" key="1">
    <citation type="submission" date="2020-08" db="EMBL/GenBank/DDBJ databases">
        <title>Putative novel bacterial strains isolated from necrotic wheat leaf tissues caused by Xanthomonas translucens.</title>
        <authorList>
            <person name="Tambong J.T."/>
        </authorList>
    </citation>
    <scope>NUCLEOTIDE SEQUENCE [LARGE SCALE GENOMIC DNA]</scope>
    <source>
        <strain evidence="1 2">DOAB 1069</strain>
    </source>
</reference>
<evidence type="ECO:0000313" key="2">
    <source>
        <dbReference type="Proteomes" id="UP000651852"/>
    </source>
</evidence>
<dbReference type="Proteomes" id="UP000651852">
    <property type="component" value="Unassembled WGS sequence"/>
</dbReference>
<name>A0ABR7B1J9_9PSED</name>
<protein>
    <recommendedName>
        <fullName evidence="3">DUF5636 domain-containing protein</fullName>
    </recommendedName>
</protein>
<dbReference type="RefSeq" id="WP_187521907.1">
    <property type="nucleotide sequence ID" value="NZ_JACONW010000067.1"/>
</dbReference>
<dbReference type="EMBL" id="JACONW010000067">
    <property type="protein sequence ID" value="MBC3951066.1"/>
    <property type="molecule type" value="Genomic_DNA"/>
</dbReference>
<dbReference type="Pfam" id="PF18928">
    <property type="entry name" value="DUF5677"/>
    <property type="match status" value="1"/>
</dbReference>
<dbReference type="InterPro" id="IPR043733">
    <property type="entry name" value="DUF5677"/>
</dbReference>
<organism evidence="1 2">
    <name type="scientific">Pseudomonas folii</name>
    <dbReference type="NCBI Taxonomy" id="2762593"/>
    <lineage>
        <taxon>Bacteria</taxon>
        <taxon>Pseudomonadati</taxon>
        <taxon>Pseudomonadota</taxon>
        <taxon>Gammaproteobacteria</taxon>
        <taxon>Pseudomonadales</taxon>
        <taxon>Pseudomonadaceae</taxon>
        <taxon>Pseudomonas</taxon>
    </lineage>
</organism>
<accession>A0ABR7B1J9</accession>
<keyword evidence="2" id="KW-1185">Reference proteome</keyword>
<gene>
    <name evidence="1" type="ORF">H8S59_14970</name>
</gene>
<sequence>MQYQRAEELEREFNILIGLMAEMITAQAKQHDPTVNNPAWMFSQHDLAKKLFRHMCSARSLLEPSPFRSQTVPPGSFIDHSSMAVLTRSALENYLVMTWLLSGGNESLREFRHNVWEYCGWKKRSKMAATTDDARVARQRAVADAAALWPVIQNSPHFQSYAEPQQVRLRKGSWDVGWHWNDLAVDAGLHKTYFTSYYPFLSGHVHSDFIGTLQSGQAISLRDQYMLGSANLQVILMLIGHFAHHYASLFPPAKHVLLNAGATREIAEKWHIRAEDMDFLYQPDESPLFS</sequence>